<keyword evidence="1" id="KW-1133">Transmembrane helix</keyword>
<name>A0A2R8BNV9_9RHOB</name>
<protein>
    <submittedName>
        <fullName evidence="2">Uncharacterized protein</fullName>
    </submittedName>
</protein>
<proteinExistence type="predicted"/>
<dbReference type="Pfam" id="PF23858">
    <property type="entry name" value="DUF7220"/>
    <property type="match status" value="1"/>
</dbReference>
<dbReference type="InterPro" id="IPR055644">
    <property type="entry name" value="DUF7220"/>
</dbReference>
<dbReference type="AlphaFoldDB" id="A0A2R8BNV9"/>
<organism evidence="2 3">
    <name type="scientific">Albidovulum aquaemixtae</name>
    <dbReference type="NCBI Taxonomy" id="1542388"/>
    <lineage>
        <taxon>Bacteria</taxon>
        <taxon>Pseudomonadati</taxon>
        <taxon>Pseudomonadota</taxon>
        <taxon>Alphaproteobacteria</taxon>
        <taxon>Rhodobacterales</taxon>
        <taxon>Paracoccaceae</taxon>
        <taxon>Albidovulum</taxon>
    </lineage>
</organism>
<dbReference type="EMBL" id="OMOQ01000007">
    <property type="protein sequence ID" value="SPH25025.1"/>
    <property type="molecule type" value="Genomic_DNA"/>
</dbReference>
<feature type="transmembrane region" description="Helical" evidence="1">
    <location>
        <begin position="20"/>
        <end position="38"/>
    </location>
</feature>
<keyword evidence="1" id="KW-0812">Transmembrane</keyword>
<dbReference type="RefSeq" id="WP_245890950.1">
    <property type="nucleotide sequence ID" value="NZ_OMOQ01000007.1"/>
</dbReference>
<keyword evidence="3" id="KW-1185">Reference proteome</keyword>
<accession>A0A2R8BNV9</accession>
<sequence>MCQSRSLSAIEPASNLVMGYGLAMILQLAVFAVMGLAVTPVQSLHLGGVFTLLSFARSHALHRLIERIGHGGRK</sequence>
<reference evidence="2 3" key="1">
    <citation type="submission" date="2018-03" db="EMBL/GenBank/DDBJ databases">
        <authorList>
            <person name="Keele B.F."/>
        </authorList>
    </citation>
    <scope>NUCLEOTIDE SEQUENCE [LARGE SCALE GENOMIC DNA]</scope>
    <source>
        <strain evidence="2 3">CECT 8626</strain>
    </source>
</reference>
<evidence type="ECO:0000313" key="2">
    <source>
        <dbReference type="EMBL" id="SPH25025.1"/>
    </source>
</evidence>
<dbReference type="Proteomes" id="UP000244924">
    <property type="component" value="Unassembled WGS sequence"/>
</dbReference>
<gene>
    <name evidence="2" type="ORF">DEA8626_04060</name>
</gene>
<evidence type="ECO:0000313" key="3">
    <source>
        <dbReference type="Proteomes" id="UP000244924"/>
    </source>
</evidence>
<keyword evidence="1" id="KW-0472">Membrane</keyword>
<evidence type="ECO:0000256" key="1">
    <source>
        <dbReference type="SAM" id="Phobius"/>
    </source>
</evidence>